<sequence>MAADEGPIIMTDKTLGDVDPELGLTNSVPPPPDYGTSVNPADPSIEAPPPAYDEIAQDAPPSYQAIFGKMQDAKNTSSTPVHFLVKVISILLNTIVVTVVLGVMLAVPIAMIVVGAIYINDCPVEPKIPIYLVVTGSFYILKSAIDLIVRCKRRQDQDTEGNNEEEPENRKENTFSRLIGCFLFAFFIAGNVWVYRNYPPSDNILDANYCFGPLYYFAFWIITSCYILVALACCCVCCAAGATAAVSE</sequence>
<proteinExistence type="predicted"/>
<protein>
    <submittedName>
        <fullName evidence="3">Uncharacterized protein</fullName>
    </submittedName>
</protein>
<keyword evidence="2" id="KW-0812">Transmembrane</keyword>
<dbReference type="RefSeq" id="XP_038055455.1">
    <property type="nucleotide sequence ID" value="XM_038199527.1"/>
</dbReference>
<feature type="transmembrane region" description="Helical" evidence="2">
    <location>
        <begin position="130"/>
        <end position="149"/>
    </location>
</feature>
<dbReference type="AlphaFoldDB" id="A0A913ZVY8"/>
<evidence type="ECO:0000256" key="2">
    <source>
        <dbReference type="SAM" id="Phobius"/>
    </source>
</evidence>
<dbReference type="EnsemblMetazoa" id="XM_038199527.1">
    <property type="protein sequence ID" value="XP_038055455.1"/>
    <property type="gene ID" value="LOC119727588"/>
</dbReference>
<dbReference type="OrthoDB" id="6157510at2759"/>
<dbReference type="OMA" id="CCMISKG"/>
<keyword evidence="4" id="KW-1185">Reference proteome</keyword>
<accession>A0A913ZVY8</accession>
<dbReference type="Proteomes" id="UP000887568">
    <property type="component" value="Unplaced"/>
</dbReference>
<evidence type="ECO:0000313" key="3">
    <source>
        <dbReference type="EnsemblMetazoa" id="XP_038055455.1"/>
    </source>
</evidence>
<keyword evidence="2" id="KW-0472">Membrane</keyword>
<feature type="transmembrane region" description="Helical" evidence="2">
    <location>
        <begin position="178"/>
        <end position="195"/>
    </location>
</feature>
<dbReference type="PANTHER" id="PTHR33444:SF2">
    <property type="entry name" value="MARVEL DOMAIN-CONTAINING PROTEIN"/>
    <property type="match status" value="1"/>
</dbReference>
<feature type="transmembrane region" description="Helical" evidence="2">
    <location>
        <begin position="215"/>
        <end position="246"/>
    </location>
</feature>
<keyword evidence="2" id="KW-1133">Transmembrane helix</keyword>
<dbReference type="PANTHER" id="PTHR33444">
    <property type="entry name" value="SI:DKEY-19B23.12-RELATED"/>
    <property type="match status" value="1"/>
</dbReference>
<dbReference type="GeneID" id="119727588"/>
<reference evidence="3" key="1">
    <citation type="submission" date="2022-11" db="UniProtKB">
        <authorList>
            <consortium name="EnsemblMetazoa"/>
        </authorList>
    </citation>
    <scope>IDENTIFICATION</scope>
</reference>
<organism evidence="3 4">
    <name type="scientific">Patiria miniata</name>
    <name type="common">Bat star</name>
    <name type="synonym">Asterina miniata</name>
    <dbReference type="NCBI Taxonomy" id="46514"/>
    <lineage>
        <taxon>Eukaryota</taxon>
        <taxon>Metazoa</taxon>
        <taxon>Echinodermata</taxon>
        <taxon>Eleutherozoa</taxon>
        <taxon>Asterozoa</taxon>
        <taxon>Asteroidea</taxon>
        <taxon>Valvatacea</taxon>
        <taxon>Valvatida</taxon>
        <taxon>Asterinidae</taxon>
        <taxon>Patiria</taxon>
    </lineage>
</organism>
<name>A0A913ZVY8_PATMI</name>
<feature type="transmembrane region" description="Helical" evidence="2">
    <location>
        <begin position="90"/>
        <end position="118"/>
    </location>
</feature>
<evidence type="ECO:0000313" key="4">
    <source>
        <dbReference type="Proteomes" id="UP000887568"/>
    </source>
</evidence>
<evidence type="ECO:0000256" key="1">
    <source>
        <dbReference type="SAM" id="MobiDB-lite"/>
    </source>
</evidence>
<feature type="region of interest" description="Disordered" evidence="1">
    <location>
        <begin position="1"/>
        <end position="46"/>
    </location>
</feature>
<dbReference type="InterPro" id="IPR040350">
    <property type="entry name" value="TMEM272"/>
</dbReference>